<dbReference type="Proteomes" id="UP000217790">
    <property type="component" value="Unassembled WGS sequence"/>
</dbReference>
<accession>A0A2H3D6C0</accession>
<dbReference type="EMBL" id="KZ293710">
    <property type="protein sequence ID" value="PBK83046.1"/>
    <property type="molecule type" value="Genomic_DNA"/>
</dbReference>
<dbReference type="OrthoDB" id="2418900at2759"/>
<keyword evidence="2" id="KW-1185">Reference proteome</keyword>
<evidence type="ECO:0000313" key="1">
    <source>
        <dbReference type="EMBL" id="PBK83046.1"/>
    </source>
</evidence>
<protein>
    <submittedName>
        <fullName evidence="1">Uncharacterized protein</fullName>
    </submittedName>
</protein>
<gene>
    <name evidence="1" type="ORF">ARMGADRAFT_1048524</name>
</gene>
<proteinExistence type="predicted"/>
<dbReference type="OMA" id="KVAYNAS"/>
<dbReference type="STRING" id="47427.A0A2H3D6C0"/>
<dbReference type="InParanoid" id="A0A2H3D6C0"/>
<organism evidence="1 2">
    <name type="scientific">Armillaria gallica</name>
    <name type="common">Bulbous honey fungus</name>
    <name type="synonym">Armillaria bulbosa</name>
    <dbReference type="NCBI Taxonomy" id="47427"/>
    <lineage>
        <taxon>Eukaryota</taxon>
        <taxon>Fungi</taxon>
        <taxon>Dikarya</taxon>
        <taxon>Basidiomycota</taxon>
        <taxon>Agaricomycotina</taxon>
        <taxon>Agaricomycetes</taxon>
        <taxon>Agaricomycetidae</taxon>
        <taxon>Agaricales</taxon>
        <taxon>Marasmiineae</taxon>
        <taxon>Physalacriaceae</taxon>
        <taxon>Armillaria</taxon>
    </lineage>
</organism>
<dbReference type="AlphaFoldDB" id="A0A2H3D6C0"/>
<evidence type="ECO:0000313" key="2">
    <source>
        <dbReference type="Proteomes" id="UP000217790"/>
    </source>
</evidence>
<dbReference type="InterPro" id="IPR041078">
    <property type="entry name" value="Plavaka"/>
</dbReference>
<sequence length="585" mass="67658">MGNSCFAEHMKYAPEQVYTDENGQSQAYSEMSTADWWWAMQKLLPKGATIAAVIVATDKMQLSRFSGDKQVWPVYLTIGNINKDIRQKPSEHMTVLIGYLPVSKLECFSKKTQSTQSYQLFHTCMHSLLDPLVSAGKNGIKMLCADGKMRLVYPLLAAYVADYPEQYLVRCCMETVAQMCDPEKMINILKQTSDSHKPKVFTKQRLHLVDLFWRKLPHCNIFNCFIPNILHQLHKGMFKDHVISWSTEAVDADKLKEELDCHFRAMTCHPSLKNMEKVFLLVLNVLDFIYYYYTHFEEHTDESLSKLDEVWHTLHDKKAVFINLDIWQHFNIPKVHSTTHYALMIQSHGTADGFNTEASECLHIDFAKVAYNASNKKDYVKQMTTWLRRREAVDNFDRFLDWAVEEYDELENNNVEGEEEDEDNVEAVGTESEAVPADWANNPSTYSVSKFPLFRNVDLDTLDKKYSATKFVYALESFLSKYEVFKQCQIYIPLTPEVLKLVTIDPIRASPMWFTPLHSLDDHVRMFKVHCSTHGGQRLKASIIPVTYFSQSCQLTPYFGCSMDCTWTSDNVLDVCQSFHVNSYL</sequence>
<name>A0A2H3D6C0_ARMGA</name>
<reference evidence="2" key="1">
    <citation type="journal article" date="2017" name="Nat. Ecol. Evol.">
        <title>Genome expansion and lineage-specific genetic innovations in the forest pathogenic fungi Armillaria.</title>
        <authorList>
            <person name="Sipos G."/>
            <person name="Prasanna A.N."/>
            <person name="Walter M.C."/>
            <person name="O'Connor E."/>
            <person name="Balint B."/>
            <person name="Krizsan K."/>
            <person name="Kiss B."/>
            <person name="Hess J."/>
            <person name="Varga T."/>
            <person name="Slot J."/>
            <person name="Riley R."/>
            <person name="Boka B."/>
            <person name="Rigling D."/>
            <person name="Barry K."/>
            <person name="Lee J."/>
            <person name="Mihaltcheva S."/>
            <person name="LaButti K."/>
            <person name="Lipzen A."/>
            <person name="Waldron R."/>
            <person name="Moloney N.M."/>
            <person name="Sperisen C."/>
            <person name="Kredics L."/>
            <person name="Vagvoelgyi C."/>
            <person name="Patrignani A."/>
            <person name="Fitzpatrick D."/>
            <person name="Nagy I."/>
            <person name="Doyle S."/>
            <person name="Anderson J.B."/>
            <person name="Grigoriev I.V."/>
            <person name="Gueldener U."/>
            <person name="Muensterkoetter M."/>
            <person name="Nagy L.G."/>
        </authorList>
    </citation>
    <scope>NUCLEOTIDE SEQUENCE [LARGE SCALE GENOMIC DNA]</scope>
    <source>
        <strain evidence="2">Ar21-2</strain>
    </source>
</reference>
<dbReference type="Pfam" id="PF18759">
    <property type="entry name" value="Plavaka"/>
    <property type="match status" value="1"/>
</dbReference>